<dbReference type="EMBL" id="UINC01122032">
    <property type="protein sequence ID" value="SVC97598.1"/>
    <property type="molecule type" value="Genomic_DNA"/>
</dbReference>
<sequence length="108" mass="12420">MAKAELFKISVTDDKVQVRIPPQLLGAPTANLDDIQAELHLMDVDYIPERLLEIYERSSGDFDYLCDEESKDFTLQVEMSRDESAVYLNIIPPSSEEEEPLMQERILD</sequence>
<protein>
    <submittedName>
        <fullName evidence="1">Uncharacterized protein</fullName>
    </submittedName>
</protein>
<name>A0A382RKT4_9ZZZZ</name>
<feature type="non-terminal residue" evidence="1">
    <location>
        <position position="108"/>
    </location>
</feature>
<gene>
    <name evidence="1" type="ORF">METZ01_LOCUS350452</name>
</gene>
<proteinExistence type="predicted"/>
<organism evidence="1">
    <name type="scientific">marine metagenome</name>
    <dbReference type="NCBI Taxonomy" id="408172"/>
    <lineage>
        <taxon>unclassified sequences</taxon>
        <taxon>metagenomes</taxon>
        <taxon>ecological metagenomes</taxon>
    </lineage>
</organism>
<accession>A0A382RKT4</accession>
<evidence type="ECO:0000313" key="1">
    <source>
        <dbReference type="EMBL" id="SVC97598.1"/>
    </source>
</evidence>
<reference evidence="1" key="1">
    <citation type="submission" date="2018-05" db="EMBL/GenBank/DDBJ databases">
        <authorList>
            <person name="Lanie J.A."/>
            <person name="Ng W.-L."/>
            <person name="Kazmierczak K.M."/>
            <person name="Andrzejewski T.M."/>
            <person name="Davidsen T.M."/>
            <person name="Wayne K.J."/>
            <person name="Tettelin H."/>
            <person name="Glass J.I."/>
            <person name="Rusch D."/>
            <person name="Podicherti R."/>
            <person name="Tsui H.-C.T."/>
            <person name="Winkler M.E."/>
        </authorList>
    </citation>
    <scope>NUCLEOTIDE SEQUENCE</scope>
</reference>
<dbReference type="AlphaFoldDB" id="A0A382RKT4"/>